<dbReference type="EMBL" id="CAJNOC010003187">
    <property type="protein sequence ID" value="CAF0971652.1"/>
    <property type="molecule type" value="Genomic_DNA"/>
</dbReference>
<accession>A0A814EN20</accession>
<feature type="compositionally biased region" description="Low complexity" evidence="1">
    <location>
        <begin position="179"/>
        <end position="196"/>
    </location>
</feature>
<evidence type="ECO:0000313" key="3">
    <source>
        <dbReference type="Proteomes" id="UP000663879"/>
    </source>
</evidence>
<sequence>MINPDDPAFNIDINTVKLRNKRHNLPDIYFYTKALIDNKFLKDDMEKVYITTKPNNDENTKTKTKKRLLNNSRRDGDDEDGDDEETDCNKSENPSQYNSNNDKHNDQNTNQSNEQPEVMEINTSNEQQSNENYNEISKPKIQWNKIVQCNSFNHNAPINNPHNTSSNRGRGNLGRGRGRLSSGSRINRQNRPYQSRSRSRSRTRTTPYYQPTNNHKTLHTFDSSDPNSIPVPLNENTYSNQDNNRWKIAGMKWKY</sequence>
<feature type="compositionally biased region" description="Acidic residues" evidence="1">
    <location>
        <begin position="77"/>
        <end position="86"/>
    </location>
</feature>
<name>A0A814EN20_9BILA</name>
<organism evidence="2 3">
    <name type="scientific">Brachionus calyciflorus</name>
    <dbReference type="NCBI Taxonomy" id="104777"/>
    <lineage>
        <taxon>Eukaryota</taxon>
        <taxon>Metazoa</taxon>
        <taxon>Spiralia</taxon>
        <taxon>Gnathifera</taxon>
        <taxon>Rotifera</taxon>
        <taxon>Eurotatoria</taxon>
        <taxon>Monogononta</taxon>
        <taxon>Pseudotrocha</taxon>
        <taxon>Ploima</taxon>
        <taxon>Brachionidae</taxon>
        <taxon>Brachionus</taxon>
    </lineage>
</organism>
<feature type="compositionally biased region" description="Polar residues" evidence="1">
    <location>
        <begin position="154"/>
        <end position="164"/>
    </location>
</feature>
<dbReference type="Proteomes" id="UP000663879">
    <property type="component" value="Unassembled WGS sequence"/>
</dbReference>
<evidence type="ECO:0000256" key="1">
    <source>
        <dbReference type="SAM" id="MobiDB-lite"/>
    </source>
</evidence>
<feature type="compositionally biased region" description="Low complexity" evidence="1">
    <location>
        <begin position="204"/>
        <end position="214"/>
    </location>
</feature>
<feature type="region of interest" description="Disordered" evidence="1">
    <location>
        <begin position="53"/>
        <end position="116"/>
    </location>
</feature>
<proteinExistence type="predicted"/>
<feature type="compositionally biased region" description="Polar residues" evidence="1">
    <location>
        <begin position="91"/>
        <end position="100"/>
    </location>
</feature>
<dbReference type="AlphaFoldDB" id="A0A814EN20"/>
<gene>
    <name evidence="2" type="ORF">OXX778_LOCUS14949</name>
</gene>
<comment type="caution">
    <text evidence="2">The sequence shown here is derived from an EMBL/GenBank/DDBJ whole genome shotgun (WGS) entry which is preliminary data.</text>
</comment>
<keyword evidence="3" id="KW-1185">Reference proteome</keyword>
<evidence type="ECO:0000313" key="2">
    <source>
        <dbReference type="EMBL" id="CAF0971652.1"/>
    </source>
</evidence>
<protein>
    <submittedName>
        <fullName evidence="2">Uncharacterized protein</fullName>
    </submittedName>
</protein>
<feature type="region of interest" description="Disordered" evidence="1">
    <location>
        <begin position="154"/>
        <end position="225"/>
    </location>
</feature>
<reference evidence="2" key="1">
    <citation type="submission" date="2021-02" db="EMBL/GenBank/DDBJ databases">
        <authorList>
            <person name="Nowell W R."/>
        </authorList>
    </citation>
    <scope>NUCLEOTIDE SEQUENCE</scope>
    <source>
        <strain evidence="2">Ploen Becks lab</strain>
    </source>
</reference>